<organism evidence="1 2">
    <name type="scientific">Scleroderma citrinum Foug A</name>
    <dbReference type="NCBI Taxonomy" id="1036808"/>
    <lineage>
        <taxon>Eukaryota</taxon>
        <taxon>Fungi</taxon>
        <taxon>Dikarya</taxon>
        <taxon>Basidiomycota</taxon>
        <taxon>Agaricomycotina</taxon>
        <taxon>Agaricomycetes</taxon>
        <taxon>Agaricomycetidae</taxon>
        <taxon>Boletales</taxon>
        <taxon>Sclerodermatineae</taxon>
        <taxon>Sclerodermataceae</taxon>
        <taxon>Scleroderma</taxon>
    </lineage>
</organism>
<reference evidence="1 2" key="1">
    <citation type="submission" date="2014-04" db="EMBL/GenBank/DDBJ databases">
        <authorList>
            <consortium name="DOE Joint Genome Institute"/>
            <person name="Kuo A."/>
            <person name="Kohler A."/>
            <person name="Nagy L.G."/>
            <person name="Floudas D."/>
            <person name="Copeland A."/>
            <person name="Barry K.W."/>
            <person name="Cichocki N."/>
            <person name="Veneault-Fourrey C."/>
            <person name="LaButti K."/>
            <person name="Lindquist E.A."/>
            <person name="Lipzen A."/>
            <person name="Lundell T."/>
            <person name="Morin E."/>
            <person name="Murat C."/>
            <person name="Sun H."/>
            <person name="Tunlid A."/>
            <person name="Henrissat B."/>
            <person name="Grigoriev I.V."/>
            <person name="Hibbett D.S."/>
            <person name="Martin F."/>
            <person name="Nordberg H.P."/>
            <person name="Cantor M.N."/>
            <person name="Hua S.X."/>
        </authorList>
    </citation>
    <scope>NUCLEOTIDE SEQUENCE [LARGE SCALE GENOMIC DNA]</scope>
    <source>
        <strain evidence="1 2">Foug A</strain>
    </source>
</reference>
<sequence length="50" mass="5595">MLETEGMKKKLLNPGVRVQLSYKARRARSVMDEYDGLDSSSSEATQVGFD</sequence>
<dbReference type="EMBL" id="KN822136">
    <property type="protein sequence ID" value="KIM55322.1"/>
    <property type="molecule type" value="Genomic_DNA"/>
</dbReference>
<gene>
    <name evidence="1" type="ORF">SCLCIDRAFT_30395</name>
</gene>
<accession>A0A0C2ZRW3</accession>
<reference evidence="2" key="2">
    <citation type="submission" date="2015-01" db="EMBL/GenBank/DDBJ databases">
        <title>Evolutionary Origins and Diversification of the Mycorrhizal Mutualists.</title>
        <authorList>
            <consortium name="DOE Joint Genome Institute"/>
            <consortium name="Mycorrhizal Genomics Consortium"/>
            <person name="Kohler A."/>
            <person name="Kuo A."/>
            <person name="Nagy L.G."/>
            <person name="Floudas D."/>
            <person name="Copeland A."/>
            <person name="Barry K.W."/>
            <person name="Cichocki N."/>
            <person name="Veneault-Fourrey C."/>
            <person name="LaButti K."/>
            <person name="Lindquist E.A."/>
            <person name="Lipzen A."/>
            <person name="Lundell T."/>
            <person name="Morin E."/>
            <person name="Murat C."/>
            <person name="Riley R."/>
            <person name="Ohm R."/>
            <person name="Sun H."/>
            <person name="Tunlid A."/>
            <person name="Henrissat B."/>
            <person name="Grigoriev I.V."/>
            <person name="Hibbett D.S."/>
            <person name="Martin F."/>
        </authorList>
    </citation>
    <scope>NUCLEOTIDE SEQUENCE [LARGE SCALE GENOMIC DNA]</scope>
    <source>
        <strain evidence="2">Foug A</strain>
    </source>
</reference>
<keyword evidence="2" id="KW-1185">Reference proteome</keyword>
<evidence type="ECO:0000313" key="2">
    <source>
        <dbReference type="Proteomes" id="UP000053989"/>
    </source>
</evidence>
<protein>
    <submittedName>
        <fullName evidence="1">Uncharacterized protein</fullName>
    </submittedName>
</protein>
<name>A0A0C2ZRW3_9AGAM</name>
<dbReference type="InParanoid" id="A0A0C2ZRW3"/>
<dbReference type="HOGENOM" id="CLU_3125887_0_0_1"/>
<proteinExistence type="predicted"/>
<evidence type="ECO:0000313" key="1">
    <source>
        <dbReference type="EMBL" id="KIM55322.1"/>
    </source>
</evidence>
<dbReference type="Proteomes" id="UP000053989">
    <property type="component" value="Unassembled WGS sequence"/>
</dbReference>
<dbReference type="AlphaFoldDB" id="A0A0C2ZRW3"/>